<evidence type="ECO:0000313" key="3">
    <source>
        <dbReference type="Proteomes" id="UP000001058"/>
    </source>
</evidence>
<proteinExistence type="predicted"/>
<organism evidence="3">
    <name type="scientific">Volvox carteri f. nagariensis</name>
    <dbReference type="NCBI Taxonomy" id="3068"/>
    <lineage>
        <taxon>Eukaryota</taxon>
        <taxon>Viridiplantae</taxon>
        <taxon>Chlorophyta</taxon>
        <taxon>core chlorophytes</taxon>
        <taxon>Chlorophyceae</taxon>
        <taxon>CS clade</taxon>
        <taxon>Chlamydomonadales</taxon>
        <taxon>Volvocaceae</taxon>
        <taxon>Volvox</taxon>
    </lineage>
</organism>
<keyword evidence="3" id="KW-1185">Reference proteome</keyword>
<dbReference type="GeneID" id="9618454"/>
<dbReference type="EMBL" id="GL378342">
    <property type="protein sequence ID" value="EFJ47952.1"/>
    <property type="molecule type" value="Genomic_DNA"/>
</dbReference>
<sequence length="332" mass="35388">MRKAGSARKRPAAGIRWDEQNLEENEVIKASISKTKIDEPKTPYHGPLGEQHMEDADDGLQPLELDSHHQQLPYSLGGNPAAVGESESASSRAITCASSAAVAEAAAGPQPPQAGAGGAAVATGAEGEDGRDASCEAAGPSGPAEHKHGHGHGHGHHAHFESSSMQSTDPPATEPLESRSGFSSDSERRASLTGGSDGDQNCDEARRKFEQLCALFYTGQRPRQRRKAHYNMRAALRRARLLLHEDGEGDSVAGEGDSDEAKQEEGGVGSDCTATSEGTSDVMMEDVGKQLFTYDGQVMGLQYLCMLYAYNCMPKTFVTSPHIYSLVQSIYE</sequence>
<dbReference type="InParanoid" id="D8TX55"/>
<dbReference type="Pfam" id="PF04979">
    <property type="entry name" value="IPP-2"/>
    <property type="match status" value="1"/>
</dbReference>
<dbReference type="RefSeq" id="XP_002951058.1">
    <property type="nucleotide sequence ID" value="XM_002951012.1"/>
</dbReference>
<dbReference type="OrthoDB" id="551302at2759"/>
<feature type="region of interest" description="Disordered" evidence="1">
    <location>
        <begin position="107"/>
        <end position="202"/>
    </location>
</feature>
<dbReference type="PANTHER" id="PTHR12398">
    <property type="entry name" value="PROTEIN PHOSPHATASE INHIBITOR"/>
    <property type="match status" value="1"/>
</dbReference>
<gene>
    <name evidence="2" type="ORF">VOLCADRAFT_104928</name>
</gene>
<dbReference type="InterPro" id="IPR007062">
    <property type="entry name" value="PPI-2"/>
</dbReference>
<feature type="region of interest" description="Disordered" evidence="1">
    <location>
        <begin position="31"/>
        <end position="60"/>
    </location>
</feature>
<feature type="compositionally biased region" description="Polar residues" evidence="1">
    <location>
        <begin position="161"/>
        <end position="170"/>
    </location>
</feature>
<dbReference type="eggNOG" id="ENOG502R8W7">
    <property type="taxonomic scope" value="Eukaryota"/>
</dbReference>
<dbReference type="Proteomes" id="UP000001058">
    <property type="component" value="Unassembled WGS sequence"/>
</dbReference>
<dbReference type="PANTHER" id="PTHR12398:SF20">
    <property type="entry name" value="PROTEIN PHOSPHATASE 1 REGULATORY INHIBITOR SUBUNIT 2"/>
    <property type="match status" value="1"/>
</dbReference>
<dbReference type="GO" id="GO:0009966">
    <property type="term" value="P:regulation of signal transduction"/>
    <property type="evidence" value="ECO:0007669"/>
    <property type="project" value="InterPro"/>
</dbReference>
<evidence type="ECO:0000313" key="2">
    <source>
        <dbReference type="EMBL" id="EFJ47952.1"/>
    </source>
</evidence>
<reference evidence="2 3" key="1">
    <citation type="journal article" date="2010" name="Science">
        <title>Genomic analysis of organismal complexity in the multicellular green alga Volvox carteri.</title>
        <authorList>
            <person name="Prochnik S.E."/>
            <person name="Umen J."/>
            <person name="Nedelcu A.M."/>
            <person name="Hallmann A."/>
            <person name="Miller S.M."/>
            <person name="Nishii I."/>
            <person name="Ferris P."/>
            <person name="Kuo A."/>
            <person name="Mitros T."/>
            <person name="Fritz-Laylin L.K."/>
            <person name="Hellsten U."/>
            <person name="Chapman J."/>
            <person name="Simakov O."/>
            <person name="Rensing S.A."/>
            <person name="Terry A."/>
            <person name="Pangilinan J."/>
            <person name="Kapitonov V."/>
            <person name="Jurka J."/>
            <person name="Salamov A."/>
            <person name="Shapiro H."/>
            <person name="Schmutz J."/>
            <person name="Grimwood J."/>
            <person name="Lindquist E."/>
            <person name="Lucas S."/>
            <person name="Grigoriev I.V."/>
            <person name="Schmitt R."/>
            <person name="Kirk D."/>
            <person name="Rokhsar D.S."/>
        </authorList>
    </citation>
    <scope>NUCLEOTIDE SEQUENCE [LARGE SCALE GENOMIC DNA]</scope>
    <source>
        <strain evidence="3">f. Nagariensis / Eve</strain>
    </source>
</reference>
<protein>
    <submittedName>
        <fullName evidence="2">Uncharacterized protein</fullName>
    </submittedName>
</protein>
<name>D8TX55_VOLCA</name>
<dbReference type="KEGG" id="vcn:VOLCADRAFT_104928"/>
<feature type="region of interest" description="Disordered" evidence="1">
    <location>
        <begin position="246"/>
        <end position="278"/>
    </location>
</feature>
<feature type="compositionally biased region" description="Basic residues" evidence="1">
    <location>
        <begin position="147"/>
        <end position="157"/>
    </location>
</feature>
<dbReference type="GO" id="GO:0004864">
    <property type="term" value="F:protein phosphatase inhibitor activity"/>
    <property type="evidence" value="ECO:0007669"/>
    <property type="project" value="InterPro"/>
</dbReference>
<evidence type="ECO:0000256" key="1">
    <source>
        <dbReference type="SAM" id="MobiDB-lite"/>
    </source>
</evidence>
<accession>D8TX55</accession>
<dbReference type="AlphaFoldDB" id="D8TX55"/>